<dbReference type="AlphaFoldDB" id="A0A645E508"/>
<reference evidence="4" key="1">
    <citation type="submission" date="2019-08" db="EMBL/GenBank/DDBJ databases">
        <authorList>
            <person name="Kucharzyk K."/>
            <person name="Murdoch R.W."/>
            <person name="Higgins S."/>
            <person name="Loffler F."/>
        </authorList>
    </citation>
    <scope>NUCLEOTIDE SEQUENCE</scope>
</reference>
<dbReference type="EMBL" id="VSSQ01043166">
    <property type="protein sequence ID" value="MPM96827.1"/>
    <property type="molecule type" value="Genomic_DNA"/>
</dbReference>
<dbReference type="GO" id="GO:0034605">
    <property type="term" value="P:cellular response to heat"/>
    <property type="evidence" value="ECO:0007669"/>
    <property type="project" value="TreeGrafter"/>
</dbReference>
<keyword evidence="1" id="KW-0547">Nucleotide-binding</keyword>
<proteinExistence type="predicted"/>
<dbReference type="GO" id="GO:0016887">
    <property type="term" value="F:ATP hydrolysis activity"/>
    <property type="evidence" value="ECO:0007669"/>
    <property type="project" value="TreeGrafter"/>
</dbReference>
<dbReference type="SUPFAM" id="SSF52540">
    <property type="entry name" value="P-loop containing nucleoside triphosphate hydrolases"/>
    <property type="match status" value="1"/>
</dbReference>
<evidence type="ECO:0000259" key="3">
    <source>
        <dbReference type="SMART" id="SM01086"/>
    </source>
</evidence>
<evidence type="ECO:0000256" key="1">
    <source>
        <dbReference type="ARBA" id="ARBA00022741"/>
    </source>
</evidence>
<dbReference type="Pfam" id="PF10431">
    <property type="entry name" value="ClpB_D2-small"/>
    <property type="match status" value="1"/>
</dbReference>
<dbReference type="InterPro" id="IPR019489">
    <property type="entry name" value="Clp_ATPase_C"/>
</dbReference>
<accession>A0A645E508</accession>
<sequence length="95" mass="11200">MFKALKRDELYSIMDLMLKEVINEVSEKRITLDISKEAKDYILEVGYDEKYGARPLRRAIQKYIEDEIAEQYLQKKFADGSHIKVELKEGKISLE</sequence>
<dbReference type="SMART" id="SM01086">
    <property type="entry name" value="ClpB_D2-small"/>
    <property type="match status" value="1"/>
</dbReference>
<dbReference type="GO" id="GO:0005737">
    <property type="term" value="C:cytoplasm"/>
    <property type="evidence" value="ECO:0007669"/>
    <property type="project" value="TreeGrafter"/>
</dbReference>
<comment type="caution">
    <text evidence="4">The sequence shown here is derived from an EMBL/GenBank/DDBJ whole genome shotgun (WGS) entry which is preliminary data.</text>
</comment>
<dbReference type="InterPro" id="IPR050130">
    <property type="entry name" value="ClpA_ClpB"/>
</dbReference>
<dbReference type="PANTHER" id="PTHR11638">
    <property type="entry name" value="ATP-DEPENDENT CLP PROTEASE"/>
    <property type="match status" value="1"/>
</dbReference>
<evidence type="ECO:0000313" key="4">
    <source>
        <dbReference type="EMBL" id="MPM96827.1"/>
    </source>
</evidence>
<dbReference type="GO" id="GO:0005524">
    <property type="term" value="F:ATP binding"/>
    <property type="evidence" value="ECO:0007669"/>
    <property type="project" value="UniProtKB-KW"/>
</dbReference>
<keyword evidence="2" id="KW-0067">ATP-binding</keyword>
<dbReference type="InterPro" id="IPR027417">
    <property type="entry name" value="P-loop_NTPase"/>
</dbReference>
<protein>
    <submittedName>
        <fullName evidence="4">Chaperone protein ClpB 1</fullName>
    </submittedName>
</protein>
<gene>
    <name evidence="4" type="primary">clpB1_12</name>
    <name evidence="4" type="ORF">SDC9_143992</name>
</gene>
<organism evidence="4">
    <name type="scientific">bioreactor metagenome</name>
    <dbReference type="NCBI Taxonomy" id="1076179"/>
    <lineage>
        <taxon>unclassified sequences</taxon>
        <taxon>metagenomes</taxon>
        <taxon>ecological metagenomes</taxon>
    </lineage>
</organism>
<dbReference type="FunFam" id="1.10.8.60:FF:000017">
    <property type="entry name" value="ATP-dependent chaperone ClpB"/>
    <property type="match status" value="1"/>
</dbReference>
<dbReference type="Gene3D" id="1.10.8.60">
    <property type="match status" value="1"/>
</dbReference>
<dbReference type="PANTHER" id="PTHR11638:SF18">
    <property type="entry name" value="HEAT SHOCK PROTEIN 104"/>
    <property type="match status" value="1"/>
</dbReference>
<evidence type="ECO:0000256" key="2">
    <source>
        <dbReference type="ARBA" id="ARBA00022840"/>
    </source>
</evidence>
<name>A0A645E508_9ZZZZ</name>
<feature type="domain" description="Clp ATPase C-terminal" evidence="3">
    <location>
        <begin position="5"/>
        <end position="94"/>
    </location>
</feature>